<dbReference type="InterPro" id="IPR018713">
    <property type="entry name" value="MPAB/Lcp_cat_dom"/>
</dbReference>
<dbReference type="STRING" id="1196081.A0A364KVP7"/>
<sequence length="278" mass="32090">MNEKSVQAPSIDVDQELLDAMEKPQEIYKVIQEGLLLAGGAAAILLQVANPGVAKGVNEHSYYEKHPLDRLRTTMIYVYCIVYGTRQEREAVITMVNKVHARVKGPDYSADDPHLQTWVAATLYAVGTDLYQRVFGYFDETIAERIYREYAVLAVSLRVPPEMWPKTRKDFWAYWNNECETLEVTDHARDISQGILYNKNIPFGLRAILPLARVMTAEMLPLRIREEFGFKSTKLKRAVYRVTLGLTKVTYPALPKAIRTYPKRYYMKDMRRHINQHG</sequence>
<evidence type="ECO:0000313" key="3">
    <source>
        <dbReference type="Proteomes" id="UP000249363"/>
    </source>
</evidence>
<dbReference type="GeneID" id="63792855"/>
<evidence type="ECO:0000259" key="1">
    <source>
        <dbReference type="Pfam" id="PF09995"/>
    </source>
</evidence>
<gene>
    <name evidence="2" type="ORF">BHQ10_003639</name>
</gene>
<dbReference type="PANTHER" id="PTHR36151">
    <property type="entry name" value="BLR2777 PROTEIN"/>
    <property type="match status" value="1"/>
</dbReference>
<evidence type="ECO:0000313" key="2">
    <source>
        <dbReference type="EMBL" id="RAO67627.1"/>
    </source>
</evidence>
<dbReference type="Pfam" id="PF09995">
    <property type="entry name" value="MPAB_Lcp_cat"/>
    <property type="match status" value="1"/>
</dbReference>
<comment type="caution">
    <text evidence="2">The sequence shown here is derived from an EMBL/GenBank/DDBJ whole genome shotgun (WGS) entry which is preliminary data.</text>
</comment>
<name>A0A364KVP7_TALAM</name>
<dbReference type="AlphaFoldDB" id="A0A364KVP7"/>
<protein>
    <recommendedName>
        <fullName evidence="1">ER-bound oxygenase mpaB/mpaB'/Rubber oxygenase catalytic domain-containing protein</fullName>
    </recommendedName>
</protein>
<proteinExistence type="predicted"/>
<organism evidence="2 3">
    <name type="scientific">Talaromyces amestolkiae</name>
    <dbReference type="NCBI Taxonomy" id="1196081"/>
    <lineage>
        <taxon>Eukaryota</taxon>
        <taxon>Fungi</taxon>
        <taxon>Dikarya</taxon>
        <taxon>Ascomycota</taxon>
        <taxon>Pezizomycotina</taxon>
        <taxon>Eurotiomycetes</taxon>
        <taxon>Eurotiomycetidae</taxon>
        <taxon>Eurotiales</taxon>
        <taxon>Trichocomaceae</taxon>
        <taxon>Talaromyces</taxon>
        <taxon>Talaromyces sect. Talaromyces</taxon>
    </lineage>
</organism>
<dbReference type="EMBL" id="MIKG01000006">
    <property type="protein sequence ID" value="RAO67627.1"/>
    <property type="molecule type" value="Genomic_DNA"/>
</dbReference>
<dbReference type="Proteomes" id="UP000249363">
    <property type="component" value="Unassembled WGS sequence"/>
</dbReference>
<accession>A0A364KVP7</accession>
<dbReference type="OrthoDB" id="5131368at2759"/>
<dbReference type="RefSeq" id="XP_040732143.1">
    <property type="nucleotide sequence ID" value="XM_040875917.1"/>
</dbReference>
<dbReference type="PANTHER" id="PTHR36151:SF3">
    <property type="entry name" value="ER-BOUND OXYGENASE MPAB_MPAB'_RUBBER OXYGENASE CATALYTIC DOMAIN-CONTAINING PROTEIN"/>
    <property type="match status" value="1"/>
</dbReference>
<keyword evidence="3" id="KW-1185">Reference proteome</keyword>
<feature type="domain" description="ER-bound oxygenase mpaB/mpaB'/Rubber oxygenase catalytic" evidence="1">
    <location>
        <begin position="32"/>
        <end position="246"/>
    </location>
</feature>
<reference evidence="2 3" key="1">
    <citation type="journal article" date="2017" name="Biotechnol. Biofuels">
        <title>Differential beta-glucosidase expression as a function of carbon source availability in Talaromyces amestolkiae: a genomic and proteomic approach.</title>
        <authorList>
            <person name="de Eugenio L.I."/>
            <person name="Mendez-Liter J.A."/>
            <person name="Nieto-Dominguez M."/>
            <person name="Alonso L."/>
            <person name="Gil-Munoz J."/>
            <person name="Barriuso J."/>
            <person name="Prieto A."/>
            <person name="Martinez M.J."/>
        </authorList>
    </citation>
    <scope>NUCLEOTIDE SEQUENCE [LARGE SCALE GENOMIC DNA]</scope>
    <source>
        <strain evidence="2 3">CIB</strain>
    </source>
</reference>
<dbReference type="GO" id="GO:0016491">
    <property type="term" value="F:oxidoreductase activity"/>
    <property type="evidence" value="ECO:0007669"/>
    <property type="project" value="InterPro"/>
</dbReference>